<dbReference type="CDD" id="cd22667">
    <property type="entry name" value="FHA_NBN"/>
    <property type="match status" value="1"/>
</dbReference>
<keyword evidence="3" id="KW-0158">Chromosome</keyword>
<dbReference type="Gene3D" id="3.40.50.10190">
    <property type="entry name" value="BRCT domain"/>
    <property type="match status" value="1"/>
</dbReference>
<evidence type="ECO:0000313" key="10">
    <source>
        <dbReference type="EMBL" id="THU67115.1"/>
    </source>
</evidence>
<proteinExistence type="inferred from homology"/>
<dbReference type="GO" id="GO:0000724">
    <property type="term" value="P:double-strand break repair via homologous recombination"/>
    <property type="evidence" value="ECO:0007669"/>
    <property type="project" value="TreeGrafter"/>
</dbReference>
<dbReference type="SMART" id="SM00240">
    <property type="entry name" value="FHA"/>
    <property type="match status" value="1"/>
</dbReference>
<protein>
    <recommendedName>
        <fullName evidence="9">FHA domain-containing protein</fullName>
    </recommendedName>
</protein>
<accession>A0A4V4H8B6</accession>
<dbReference type="InterPro" id="IPR008984">
    <property type="entry name" value="SMAD_FHA_dom_sf"/>
</dbReference>
<evidence type="ECO:0000256" key="3">
    <source>
        <dbReference type="ARBA" id="ARBA00022454"/>
    </source>
</evidence>
<dbReference type="EMBL" id="PYDT01000003">
    <property type="protein sequence ID" value="THU67115.1"/>
    <property type="molecule type" value="Genomic_DNA"/>
</dbReference>
<keyword evidence="11" id="KW-1185">Reference proteome</keyword>
<reference evidence="10 11" key="1">
    <citation type="journal article" date="2019" name="Nat. Plants">
        <title>Genome sequencing of Musa balbisiana reveals subgenome evolution and function divergence in polyploid bananas.</title>
        <authorList>
            <person name="Yao X."/>
        </authorList>
    </citation>
    <scope>NUCLEOTIDE SEQUENCE [LARGE SCALE GENOMIC DNA]</scope>
    <source>
        <strain evidence="11">cv. DH-PKW</strain>
        <tissue evidence="10">Leaves</tissue>
    </source>
</reference>
<comment type="similarity">
    <text evidence="8">Belongs to the Nibrin family.</text>
</comment>
<evidence type="ECO:0000256" key="5">
    <source>
        <dbReference type="ARBA" id="ARBA00023204"/>
    </source>
</evidence>
<dbReference type="GO" id="GO:0007095">
    <property type="term" value="P:mitotic G2 DNA damage checkpoint signaling"/>
    <property type="evidence" value="ECO:0007669"/>
    <property type="project" value="InterPro"/>
</dbReference>
<dbReference type="GO" id="GO:0003684">
    <property type="term" value="F:damaged DNA binding"/>
    <property type="evidence" value="ECO:0007669"/>
    <property type="project" value="TreeGrafter"/>
</dbReference>
<dbReference type="Pfam" id="PF00498">
    <property type="entry name" value="FHA"/>
    <property type="match status" value="1"/>
</dbReference>
<feature type="domain" description="FHA" evidence="9">
    <location>
        <begin position="25"/>
        <end position="84"/>
    </location>
</feature>
<evidence type="ECO:0000313" key="11">
    <source>
        <dbReference type="Proteomes" id="UP000317650"/>
    </source>
</evidence>
<comment type="subcellular location">
    <subcellularLocation>
        <location evidence="2">Chromosome</location>
    </subcellularLocation>
    <subcellularLocation>
        <location evidence="1">Nucleus</location>
    </subcellularLocation>
</comment>
<comment type="caution">
    <text evidence="10">The sequence shown here is derived from an EMBL/GenBank/DDBJ whole genome shotgun (WGS) entry which is preliminary data.</text>
</comment>
<dbReference type="PANTHER" id="PTHR12162">
    <property type="entry name" value="NIBRIN-RELATED"/>
    <property type="match status" value="1"/>
</dbReference>
<dbReference type="PANTHER" id="PTHR12162:SF0">
    <property type="entry name" value="NIBRIN"/>
    <property type="match status" value="1"/>
</dbReference>
<evidence type="ECO:0000259" key="9">
    <source>
        <dbReference type="PROSITE" id="PS50006"/>
    </source>
</evidence>
<dbReference type="Proteomes" id="UP000317650">
    <property type="component" value="Chromosome 5"/>
</dbReference>
<evidence type="ECO:0000256" key="6">
    <source>
        <dbReference type="ARBA" id="ARBA00023242"/>
    </source>
</evidence>
<dbReference type="FunFam" id="2.60.200.20:FF:000017">
    <property type="entry name" value="Nibrin"/>
    <property type="match status" value="1"/>
</dbReference>
<dbReference type="GO" id="GO:0005694">
    <property type="term" value="C:chromosome"/>
    <property type="evidence" value="ECO:0007669"/>
    <property type="project" value="UniProtKB-SubCell"/>
</dbReference>
<dbReference type="InterPro" id="IPR040227">
    <property type="entry name" value="Nibrin-rel"/>
</dbReference>
<dbReference type="STRING" id="52838.A0A4V4H8B6"/>
<evidence type="ECO:0000256" key="4">
    <source>
        <dbReference type="ARBA" id="ARBA00022763"/>
    </source>
</evidence>
<keyword evidence="7" id="KW-0131">Cell cycle</keyword>
<gene>
    <name evidence="10" type="ORF">C4D60_Mb05t21250</name>
</gene>
<evidence type="ECO:0000256" key="7">
    <source>
        <dbReference type="ARBA" id="ARBA00023306"/>
    </source>
</evidence>
<sequence>MVWCLYPVDPVRGAQKYYIFSIGTYKIGRKDCDVVVQTDTSISRVHAEIVLDKMISQDPSGSMISSGFSGVRIIDRSKFGTVVNKELGAEATRLKKNQEAMLKDGNFVTFGTGSATFRLSYVPFVIFSRSVNTSPLNPMIQPTILAIGAYMTSSWSPECTHVLVEKSSPVTIELIQAVLARKPIILGDWFKMLAEKSICTEIPSCTSYVPDLVLDGTLVKVVEPMFREKIFEGYTFVLGSLNLYKFKGMFQSLLELVGAKCLSAGEFSSNSQTSTDGENNQLFLVVPAESTGEFNHLRELSSLVRVIDVKLVVAVLSGNLDLYMNHIDYGSIMVMEARWEAVKRSISTNVVSSSHSTDETIVAASDVEMDTATSDHADATSKRQLAINSEYEDVVKRRLEDGKGAGRCENRENDIEKGDESVVDRHENSDIIYSQDLIVRNISTTYSQRSTTDEVFNFKCFRKAETVSGNSFKDLIPFSKDPYNESDFGSKGTSEYMREEKKRKQIEAIAEDLFNNDKVRKRAAAGASLYSLFNRK</sequence>
<name>A0A4V4H8B6_MUSBA</name>
<dbReference type="GO" id="GO:0030870">
    <property type="term" value="C:Mre11 complex"/>
    <property type="evidence" value="ECO:0007669"/>
    <property type="project" value="InterPro"/>
</dbReference>
<evidence type="ECO:0000256" key="1">
    <source>
        <dbReference type="ARBA" id="ARBA00004123"/>
    </source>
</evidence>
<dbReference type="SUPFAM" id="SSF49879">
    <property type="entry name" value="SMAD/FHA domain"/>
    <property type="match status" value="1"/>
</dbReference>
<dbReference type="InterPro" id="IPR036420">
    <property type="entry name" value="BRCT_dom_sf"/>
</dbReference>
<dbReference type="Gene3D" id="2.60.200.20">
    <property type="match status" value="1"/>
</dbReference>
<dbReference type="PROSITE" id="PS50006">
    <property type="entry name" value="FHA_DOMAIN"/>
    <property type="match status" value="1"/>
</dbReference>
<dbReference type="AlphaFoldDB" id="A0A4V4H8B6"/>
<organism evidence="10 11">
    <name type="scientific">Musa balbisiana</name>
    <name type="common">Banana</name>
    <dbReference type="NCBI Taxonomy" id="52838"/>
    <lineage>
        <taxon>Eukaryota</taxon>
        <taxon>Viridiplantae</taxon>
        <taxon>Streptophyta</taxon>
        <taxon>Embryophyta</taxon>
        <taxon>Tracheophyta</taxon>
        <taxon>Spermatophyta</taxon>
        <taxon>Magnoliopsida</taxon>
        <taxon>Liliopsida</taxon>
        <taxon>Zingiberales</taxon>
        <taxon>Musaceae</taxon>
        <taxon>Musa</taxon>
    </lineage>
</organism>
<evidence type="ECO:0000256" key="2">
    <source>
        <dbReference type="ARBA" id="ARBA00004286"/>
    </source>
</evidence>
<keyword evidence="6" id="KW-0539">Nucleus</keyword>
<keyword evidence="4" id="KW-0227">DNA damage</keyword>
<evidence type="ECO:0000256" key="8">
    <source>
        <dbReference type="ARBA" id="ARBA00044757"/>
    </source>
</evidence>
<dbReference type="InterPro" id="IPR000253">
    <property type="entry name" value="FHA_dom"/>
</dbReference>
<keyword evidence="5" id="KW-0234">DNA repair</keyword>